<evidence type="ECO:0000313" key="3">
    <source>
        <dbReference type="Proteomes" id="UP000234845"/>
    </source>
</evidence>
<comment type="caution">
    <text evidence="2">The sequence shown here is derived from an EMBL/GenBank/DDBJ whole genome shotgun (WGS) entry which is preliminary data.</text>
</comment>
<dbReference type="Gene3D" id="3.30.300.130">
    <property type="entry name" value="Fe-S cluster assembly (FSCA)"/>
    <property type="match status" value="1"/>
</dbReference>
<dbReference type="OrthoDB" id="9805360at2"/>
<dbReference type="PANTHER" id="PTHR42831:SF1">
    <property type="entry name" value="FE-S PROTEIN MATURATION AUXILIARY FACTOR YITW"/>
    <property type="match status" value="1"/>
</dbReference>
<dbReference type="Pfam" id="PF01883">
    <property type="entry name" value="FeS_assembly_P"/>
    <property type="match status" value="1"/>
</dbReference>
<dbReference type="PANTHER" id="PTHR42831">
    <property type="entry name" value="FE-S PROTEIN MATURATION AUXILIARY FACTOR YITW"/>
    <property type="match status" value="1"/>
</dbReference>
<dbReference type="Proteomes" id="UP000234845">
    <property type="component" value="Unassembled WGS sequence"/>
</dbReference>
<sequence>MSAQERTLLTTQRDCPGRLVPVGDPVTIPAHTFVTLTQSLGGNYTVIHNGNMIRVDGTDADALGLTAQKLEFEPHDDGQIHEQQVWDALRTVYDPEVPVDLVNLGLIYAVELDQNAARVSIRMTLTAPGCGMGPVLVGDVKYRVEQVPNVREVEVELVFDPPWSRDMMSEEAQLETGMFY</sequence>
<reference evidence="3" key="1">
    <citation type="submission" date="2017-11" db="EMBL/GenBank/DDBJ databases">
        <title>The draft genome sequence of Chromatocurvus sp. F02.</title>
        <authorList>
            <person name="Du Z.-J."/>
            <person name="Chang Y.-Q."/>
        </authorList>
    </citation>
    <scope>NUCLEOTIDE SEQUENCE [LARGE SCALE GENOMIC DNA]</scope>
    <source>
        <strain evidence="3">F02</strain>
    </source>
</reference>
<evidence type="ECO:0000313" key="2">
    <source>
        <dbReference type="EMBL" id="PLW82341.1"/>
    </source>
</evidence>
<dbReference type="AlphaFoldDB" id="A0A2N5Y1R9"/>
<dbReference type="InterPro" id="IPR034904">
    <property type="entry name" value="FSCA_dom_sf"/>
</dbReference>
<dbReference type="InterPro" id="IPR017776">
    <property type="entry name" value="FeS_assembly_SufT_put"/>
</dbReference>
<dbReference type="InterPro" id="IPR052339">
    <property type="entry name" value="Fe-S_Maturation_MIP18"/>
</dbReference>
<dbReference type="NCBIfam" id="TIGR03406">
    <property type="entry name" value="FeS_long_SufT"/>
    <property type="match status" value="1"/>
</dbReference>
<feature type="domain" description="MIP18 family-like" evidence="1">
    <location>
        <begin position="82"/>
        <end position="155"/>
    </location>
</feature>
<dbReference type="SUPFAM" id="SSF117916">
    <property type="entry name" value="Fe-S cluster assembly (FSCA) domain-like"/>
    <property type="match status" value="1"/>
</dbReference>
<accession>A0A2N5Y1R9</accession>
<protein>
    <submittedName>
        <fullName evidence="2">Putative Fe-S cluster assembly protein SufT</fullName>
    </submittedName>
</protein>
<dbReference type="EMBL" id="PKLZ01000008">
    <property type="protein sequence ID" value="PLW82341.1"/>
    <property type="molecule type" value="Genomic_DNA"/>
</dbReference>
<keyword evidence="3" id="KW-1185">Reference proteome</keyword>
<evidence type="ECO:0000259" key="1">
    <source>
        <dbReference type="Pfam" id="PF01883"/>
    </source>
</evidence>
<name>A0A2N5Y1R9_9GAMM</name>
<dbReference type="RefSeq" id="WP_101521593.1">
    <property type="nucleotide sequence ID" value="NZ_PKLZ01000008.1"/>
</dbReference>
<organism evidence="2 3">
    <name type="scientific">Kineobactrum sediminis</name>
    <dbReference type="NCBI Taxonomy" id="1905677"/>
    <lineage>
        <taxon>Bacteria</taxon>
        <taxon>Pseudomonadati</taxon>
        <taxon>Pseudomonadota</taxon>
        <taxon>Gammaproteobacteria</taxon>
        <taxon>Cellvibrionales</taxon>
        <taxon>Halieaceae</taxon>
        <taxon>Kineobactrum</taxon>
    </lineage>
</organism>
<gene>
    <name evidence="2" type="primary">sufT</name>
    <name evidence="2" type="ORF">CWI75_11275</name>
</gene>
<proteinExistence type="predicted"/>
<dbReference type="InterPro" id="IPR002744">
    <property type="entry name" value="MIP18-like"/>
</dbReference>